<organism evidence="1 2">
    <name type="scientific">Ovis ammon polii x Ovis aries</name>
    <dbReference type="NCBI Taxonomy" id="2918886"/>
    <lineage>
        <taxon>Eukaryota</taxon>
        <taxon>Metazoa</taxon>
        <taxon>Chordata</taxon>
        <taxon>Craniata</taxon>
        <taxon>Vertebrata</taxon>
        <taxon>Euteleostomi</taxon>
        <taxon>Mammalia</taxon>
        <taxon>Eutheria</taxon>
        <taxon>Laurasiatheria</taxon>
        <taxon>Artiodactyla</taxon>
        <taxon>Ruminantia</taxon>
        <taxon>Pecora</taxon>
        <taxon>Bovidae</taxon>
        <taxon>Caprinae</taxon>
        <taxon>Ovis</taxon>
    </lineage>
</organism>
<dbReference type="Proteomes" id="UP001057279">
    <property type="component" value="Linkage Group LG07"/>
</dbReference>
<name>A0ACB9UZ56_9CETA</name>
<protein>
    <submittedName>
        <fullName evidence="1">Uncharacterized protein</fullName>
    </submittedName>
</protein>
<comment type="caution">
    <text evidence="1">The sequence shown here is derived from an EMBL/GenBank/DDBJ whole genome shotgun (WGS) entry which is preliminary data.</text>
</comment>
<reference evidence="1" key="1">
    <citation type="submission" date="2022-03" db="EMBL/GenBank/DDBJ databases">
        <title>Genomic analyses of argali, domestic sheep and their hybrids provide insights into chromosomal evolution, heterosis and genetic basis of agronomic traits.</title>
        <authorList>
            <person name="Li M."/>
        </authorList>
    </citation>
    <scope>NUCLEOTIDE SEQUENCE</scope>
    <source>
        <strain evidence="1">F1 hybrid</strain>
    </source>
</reference>
<dbReference type="EMBL" id="CM043032">
    <property type="protein sequence ID" value="KAI4582979.1"/>
    <property type="molecule type" value="Genomic_DNA"/>
</dbReference>
<proteinExistence type="predicted"/>
<keyword evidence="2" id="KW-1185">Reference proteome</keyword>
<evidence type="ECO:0000313" key="1">
    <source>
        <dbReference type="EMBL" id="KAI4582979.1"/>
    </source>
</evidence>
<gene>
    <name evidence="1" type="ORF">MJG53_008192</name>
</gene>
<accession>A0ACB9UZ56</accession>
<evidence type="ECO:0000313" key="2">
    <source>
        <dbReference type="Proteomes" id="UP001057279"/>
    </source>
</evidence>
<sequence>MRLVTGITLLLALGVSAQQLNQSPQSMSIQEGEDLSMNCNSSSTLNLLLWYKQDAGEGLILLIKLLKGGPRRADWIRSQESEVSGTEGKTVSLSCNYYTSSRSFVSLFWYRQYPNQAPEYILYRQWGSSGKGFKWTTTGGTEIKEGENFTLNCSYKDGADDFFQWFRQDPREGIHFLVQLFVNEEEKIRGRFTAKLNKNDQQFSLHVEDSQFHDATNFLCATGRSVAQTVTQPQPEESVQEADTVTLDCTYTTSESDYYLFWYKQPPSGQMVFIIHQYAYEQQNSTNDRYSVNFQKEAKAFSLRISDSQLEDAAMYFCAYSGAQTAGPLLIQALKSDPTPMSAGQGGLKPGFPRSTIIGAPENQRMLDSEWFWHLYCSDNVESADVPTVYKKEGESVTVECKFSVSYTYYMMYWYRQPSSGEMIYMINIYSQSKQTREGRYSVEFYKPNQMLKLTISALKLSDSAVYFCAVREFHGPPCLALLHSSPYSVPPKNPACSKSSDPL</sequence>